<keyword evidence="2" id="KW-0472">Membrane</keyword>
<dbReference type="AlphaFoldDB" id="A0AAV3RJA7"/>
<evidence type="ECO:0000313" key="3">
    <source>
        <dbReference type="EMBL" id="GAA0176504.1"/>
    </source>
</evidence>
<name>A0AAV3RJA7_LITER</name>
<proteinExistence type="predicted"/>
<accession>A0AAV3RJA7</accession>
<reference evidence="3 4" key="1">
    <citation type="submission" date="2024-01" db="EMBL/GenBank/DDBJ databases">
        <title>The complete chloroplast genome sequence of Lithospermum erythrorhizon: insights into the phylogenetic relationship among Boraginaceae species and the maternal lineages of purple gromwells.</title>
        <authorList>
            <person name="Okada T."/>
            <person name="Watanabe K."/>
        </authorList>
    </citation>
    <scope>NUCLEOTIDE SEQUENCE [LARGE SCALE GENOMIC DNA]</scope>
</reference>
<organism evidence="3 4">
    <name type="scientific">Lithospermum erythrorhizon</name>
    <name type="common">Purple gromwell</name>
    <name type="synonym">Lithospermum officinale var. erythrorhizon</name>
    <dbReference type="NCBI Taxonomy" id="34254"/>
    <lineage>
        <taxon>Eukaryota</taxon>
        <taxon>Viridiplantae</taxon>
        <taxon>Streptophyta</taxon>
        <taxon>Embryophyta</taxon>
        <taxon>Tracheophyta</taxon>
        <taxon>Spermatophyta</taxon>
        <taxon>Magnoliopsida</taxon>
        <taxon>eudicotyledons</taxon>
        <taxon>Gunneridae</taxon>
        <taxon>Pentapetalae</taxon>
        <taxon>asterids</taxon>
        <taxon>lamiids</taxon>
        <taxon>Boraginales</taxon>
        <taxon>Boraginaceae</taxon>
        <taxon>Boraginoideae</taxon>
        <taxon>Lithospermeae</taxon>
        <taxon>Lithospermum</taxon>
    </lineage>
</organism>
<evidence type="ECO:0000313" key="4">
    <source>
        <dbReference type="Proteomes" id="UP001454036"/>
    </source>
</evidence>
<gene>
    <name evidence="3" type="ORF">LIER_42089</name>
</gene>
<sequence>MHPGNHWGGTLEINAADSTPEDERSRHMADWDRASISARRYDHEHDHDHGHDPNHHQLDETQQSWLLGPQEKKKKKYVDLGCVIVSQKALKYTALAIFVAFVVIGVPIIIAKTIPKDKKPPPPPDDYSVALHKALLFFDAQKCTSNFPFISLSPFQNYRLILNFDR</sequence>
<protein>
    <submittedName>
        <fullName evidence="3">Uncharacterized protein</fullName>
    </submittedName>
</protein>
<evidence type="ECO:0000256" key="1">
    <source>
        <dbReference type="SAM" id="MobiDB-lite"/>
    </source>
</evidence>
<keyword evidence="4" id="KW-1185">Reference proteome</keyword>
<keyword evidence="2" id="KW-1133">Transmembrane helix</keyword>
<dbReference type="EMBL" id="BAABME010028047">
    <property type="protein sequence ID" value="GAA0176504.1"/>
    <property type="molecule type" value="Genomic_DNA"/>
</dbReference>
<feature type="region of interest" description="Disordered" evidence="1">
    <location>
        <begin position="1"/>
        <end position="27"/>
    </location>
</feature>
<feature type="transmembrane region" description="Helical" evidence="2">
    <location>
        <begin position="92"/>
        <end position="111"/>
    </location>
</feature>
<dbReference type="Proteomes" id="UP001454036">
    <property type="component" value="Unassembled WGS sequence"/>
</dbReference>
<comment type="caution">
    <text evidence="3">The sequence shown here is derived from an EMBL/GenBank/DDBJ whole genome shotgun (WGS) entry which is preliminary data.</text>
</comment>
<evidence type="ECO:0000256" key="2">
    <source>
        <dbReference type="SAM" id="Phobius"/>
    </source>
</evidence>
<keyword evidence="2" id="KW-0812">Transmembrane</keyword>